<dbReference type="EMBL" id="JAZGQO010000006">
    <property type="protein sequence ID" value="KAK6184562.1"/>
    <property type="molecule type" value="Genomic_DNA"/>
</dbReference>
<sequence>MLSKKRNRRLFNSQPTTPGNAALHVSDCYSLLPSAIQDFKKGHIFHLLISNQRHVGSVQKILEALSGIPVSFYCISTVLESLENYRKLTDQVEFETFEKDCKEDFVYGNLKPKSCVVTRPSNSYVPCSFRTYCVSSYAISSTNKTVMR</sequence>
<gene>
    <name evidence="1" type="ORF">SNE40_007011</name>
</gene>
<proteinExistence type="predicted"/>
<accession>A0AAN8JT19</accession>
<reference evidence="1 2" key="1">
    <citation type="submission" date="2024-01" db="EMBL/GenBank/DDBJ databases">
        <title>The genome of the rayed Mediterranean limpet Patella caerulea (Linnaeus, 1758).</title>
        <authorList>
            <person name="Anh-Thu Weber A."/>
            <person name="Halstead-Nussloch G."/>
        </authorList>
    </citation>
    <scope>NUCLEOTIDE SEQUENCE [LARGE SCALE GENOMIC DNA]</scope>
    <source>
        <strain evidence="1">AATW-2023a</strain>
        <tissue evidence="1">Whole specimen</tissue>
    </source>
</reference>
<evidence type="ECO:0000313" key="1">
    <source>
        <dbReference type="EMBL" id="KAK6184562.1"/>
    </source>
</evidence>
<dbReference type="Proteomes" id="UP001347796">
    <property type="component" value="Unassembled WGS sequence"/>
</dbReference>
<organism evidence="1 2">
    <name type="scientific">Patella caerulea</name>
    <name type="common">Rayed Mediterranean limpet</name>
    <dbReference type="NCBI Taxonomy" id="87958"/>
    <lineage>
        <taxon>Eukaryota</taxon>
        <taxon>Metazoa</taxon>
        <taxon>Spiralia</taxon>
        <taxon>Lophotrochozoa</taxon>
        <taxon>Mollusca</taxon>
        <taxon>Gastropoda</taxon>
        <taxon>Patellogastropoda</taxon>
        <taxon>Patelloidea</taxon>
        <taxon>Patellidae</taxon>
        <taxon>Patella</taxon>
    </lineage>
</organism>
<name>A0AAN8JT19_PATCE</name>
<evidence type="ECO:0000313" key="2">
    <source>
        <dbReference type="Proteomes" id="UP001347796"/>
    </source>
</evidence>
<comment type="caution">
    <text evidence="1">The sequence shown here is derived from an EMBL/GenBank/DDBJ whole genome shotgun (WGS) entry which is preliminary data.</text>
</comment>
<protein>
    <submittedName>
        <fullName evidence="1">Uncharacterized protein</fullName>
    </submittedName>
</protein>
<dbReference type="AlphaFoldDB" id="A0AAN8JT19"/>
<keyword evidence="2" id="KW-1185">Reference proteome</keyword>